<dbReference type="Pfam" id="PF04972">
    <property type="entry name" value="BON"/>
    <property type="match status" value="3"/>
</dbReference>
<dbReference type="InterPro" id="IPR014004">
    <property type="entry name" value="Transpt-assoc_nodulatn_dom_bac"/>
</dbReference>
<dbReference type="EMBL" id="PNYA01000020">
    <property type="protein sequence ID" value="PMS17272.1"/>
    <property type="molecule type" value="Genomic_DNA"/>
</dbReference>
<dbReference type="InterPro" id="IPR051686">
    <property type="entry name" value="Lipoprotein_DolP"/>
</dbReference>
<feature type="domain" description="BON" evidence="2">
    <location>
        <begin position="78"/>
        <end position="146"/>
    </location>
</feature>
<reference evidence="3 4" key="1">
    <citation type="submission" date="2018-01" db="EMBL/GenBank/DDBJ databases">
        <title>Whole genome analyses suggest that Burkholderia sensu lato contains two further novel genera in the rhizoxinica-symbiotica group Mycetohabitans gen. nov., and Trinickia gen. nov.: implications for the evolution of diazotrophy and nodulation in the Burkholderiaceae.</title>
        <authorList>
            <person name="Estrada-de los Santos P."/>
            <person name="Palmer M."/>
            <person name="Chavez-Ramirez B."/>
            <person name="Beukes C."/>
            <person name="Steenkamp E.T."/>
            <person name="Hirsch A.M."/>
            <person name="Manyaka P."/>
            <person name="Maluk M."/>
            <person name="Lafos M."/>
            <person name="Crook M."/>
            <person name="Gross E."/>
            <person name="Simon M.F."/>
            <person name="Bueno dos Reis Junior F."/>
            <person name="Poole P.S."/>
            <person name="Venter S.N."/>
            <person name="James E.K."/>
        </authorList>
    </citation>
    <scope>NUCLEOTIDE SEQUENCE [LARGE SCALE GENOMIC DNA]</scope>
    <source>
        <strain evidence="3 4">GIMN1.004</strain>
    </source>
</reference>
<evidence type="ECO:0000256" key="1">
    <source>
        <dbReference type="ARBA" id="ARBA00022729"/>
    </source>
</evidence>
<dbReference type="PANTHER" id="PTHR34606:SF4">
    <property type="entry name" value="OUTER MEMBRANE LIPOPROTEIN DOLP"/>
    <property type="match status" value="1"/>
</dbReference>
<dbReference type="PROSITE" id="PS50914">
    <property type="entry name" value="BON"/>
    <property type="match status" value="3"/>
</dbReference>
<evidence type="ECO:0000259" key="2">
    <source>
        <dbReference type="PROSITE" id="PS50914"/>
    </source>
</evidence>
<dbReference type="Proteomes" id="UP000235616">
    <property type="component" value="Unassembled WGS sequence"/>
</dbReference>
<dbReference type="Gene3D" id="3.30.1340.30">
    <property type="match status" value="3"/>
</dbReference>
<feature type="domain" description="BON" evidence="2">
    <location>
        <begin position="149"/>
        <end position="216"/>
    </location>
</feature>
<dbReference type="InterPro" id="IPR007055">
    <property type="entry name" value="BON_dom"/>
</dbReference>
<organism evidence="3 4">
    <name type="scientific">Trinickia dabaoshanensis</name>
    <dbReference type="NCBI Taxonomy" id="564714"/>
    <lineage>
        <taxon>Bacteria</taxon>
        <taxon>Pseudomonadati</taxon>
        <taxon>Pseudomonadota</taxon>
        <taxon>Betaproteobacteria</taxon>
        <taxon>Burkholderiales</taxon>
        <taxon>Burkholderiaceae</taxon>
        <taxon>Trinickia</taxon>
    </lineage>
</organism>
<feature type="domain" description="BON" evidence="2">
    <location>
        <begin position="3"/>
        <end position="71"/>
    </location>
</feature>
<keyword evidence="4" id="KW-1185">Reference proteome</keyword>
<keyword evidence="1" id="KW-0732">Signal</keyword>
<dbReference type="PANTHER" id="PTHR34606">
    <property type="entry name" value="BON DOMAIN-CONTAINING PROTEIN"/>
    <property type="match status" value="1"/>
</dbReference>
<name>A0A2N7VJF4_9BURK</name>
<dbReference type="SMART" id="SM00749">
    <property type="entry name" value="BON"/>
    <property type="match status" value="3"/>
</dbReference>
<proteinExistence type="predicted"/>
<evidence type="ECO:0000313" key="3">
    <source>
        <dbReference type="EMBL" id="PMS17272.1"/>
    </source>
</evidence>
<protein>
    <submittedName>
        <fullName evidence="3">OsmY domain-containing protein</fullName>
    </submittedName>
</protein>
<accession>A0A2N7VJF4</accession>
<dbReference type="OrthoDB" id="870892at2"/>
<dbReference type="RefSeq" id="WP_102647391.1">
    <property type="nucleotide sequence ID" value="NZ_PNYA01000020.1"/>
</dbReference>
<gene>
    <name evidence="3" type="ORF">C0Z18_20780</name>
</gene>
<dbReference type="AlphaFoldDB" id="A0A2N7VJF4"/>
<sequence>MKSDDELRQDIVEELQWDPAVDERGIEVAVHDRLATLTGTVPSYAHKIAVEKAVQRVDGVRAFAVRLDISPPAEQTRADEAIAASATAVLDATDGLPPGAISVKADRGCLTLSGTLEWGYQRRAAEIAVGRLRGVLGIVNRIEVRSDADAADVEAKIAGALKRRARADAQRMNIEVRDGVVTLSGAVHSLAEKRAAEGVAWATRGVREVVDRLTVE</sequence>
<evidence type="ECO:0000313" key="4">
    <source>
        <dbReference type="Proteomes" id="UP000235616"/>
    </source>
</evidence>
<comment type="caution">
    <text evidence="3">The sequence shown here is derived from an EMBL/GenBank/DDBJ whole genome shotgun (WGS) entry which is preliminary data.</text>
</comment>